<dbReference type="OrthoDB" id="1201035at2"/>
<dbReference type="CDD" id="cd10283">
    <property type="entry name" value="MnuA_DNase1-like"/>
    <property type="match status" value="1"/>
</dbReference>
<dbReference type="GO" id="GO:0006308">
    <property type="term" value="P:DNA catabolic process"/>
    <property type="evidence" value="ECO:0007669"/>
    <property type="project" value="InterPro"/>
</dbReference>
<protein>
    <submittedName>
        <fullName evidence="5">Endonuclease</fullName>
    </submittedName>
</protein>
<dbReference type="Gene3D" id="1.10.150.320">
    <property type="entry name" value="Photosystem II 12 kDa extrinsic protein"/>
    <property type="match status" value="1"/>
</dbReference>
<keyword evidence="6" id="KW-1185">Reference proteome</keyword>
<name>A0A5R8M9P0_9GAMM</name>
<evidence type="ECO:0000256" key="1">
    <source>
        <dbReference type="ARBA" id="ARBA00007359"/>
    </source>
</evidence>
<feature type="domain" description="Endonuclease/exonuclease/phosphatase" evidence="4">
    <location>
        <begin position="36"/>
        <end position="202"/>
    </location>
</feature>
<dbReference type="SMART" id="SM00476">
    <property type="entry name" value="DNaseIc"/>
    <property type="match status" value="1"/>
</dbReference>
<comment type="similarity">
    <text evidence="1">Belongs to the DNase I family.</text>
</comment>
<sequence>MHNDQKCFSLRRVLAPLLLFAIALSPLPGVAEVILGSWNIQNLGWDNDKRYDKVAHVANHFDFLAIQELMNEAALESLEAEVEALSGESWSSMASHALGRSSYREHYAFLWRDSAMEYVDGAAVFFDSGDTFAREPYSARFRSLRSGQVFAVANVHVVYGSSLGDRLPEIEALADYWEWLGEAYQDTPRLLMGDFNLVPHHDAWESLREQGVIPAITQGATTLSATSGRYVNLYDNIWKIKGKLNVSERGIVKFPALFGIDHTRALDEVSDHAPVYLALGSAEMTLRPFTPISIYSSLPAANDPVYCIDLNTSDFETLQKLPHIGPARAQLIIDGRPWSRVEQLIRIRGISGGRLNDIIDSQLVCKEN</sequence>
<dbReference type="GO" id="GO:0004519">
    <property type="term" value="F:endonuclease activity"/>
    <property type="evidence" value="ECO:0007669"/>
    <property type="project" value="UniProtKB-KW"/>
</dbReference>
<dbReference type="EMBL" id="VBUI01000045">
    <property type="protein sequence ID" value="TLF45449.1"/>
    <property type="molecule type" value="Genomic_DNA"/>
</dbReference>
<dbReference type="Gene3D" id="3.60.10.10">
    <property type="entry name" value="Endonuclease/exonuclease/phosphatase"/>
    <property type="match status" value="1"/>
</dbReference>
<dbReference type="GO" id="GO:0016787">
    <property type="term" value="F:hydrolase activity"/>
    <property type="evidence" value="ECO:0007669"/>
    <property type="project" value="UniProtKB-KW"/>
</dbReference>
<dbReference type="PANTHER" id="PTHR11371">
    <property type="entry name" value="DEOXYRIBONUCLEASE"/>
    <property type="match status" value="1"/>
</dbReference>
<evidence type="ECO:0000313" key="6">
    <source>
        <dbReference type="Proteomes" id="UP000306973"/>
    </source>
</evidence>
<keyword evidence="3" id="KW-0378">Hydrolase</keyword>
<dbReference type="PANTHER" id="PTHR11371:SF31">
    <property type="entry name" value="EXTRACELLULAR NUCLEASE"/>
    <property type="match status" value="1"/>
</dbReference>
<dbReference type="Proteomes" id="UP000306973">
    <property type="component" value="Unassembled WGS sequence"/>
</dbReference>
<evidence type="ECO:0000256" key="2">
    <source>
        <dbReference type="ARBA" id="ARBA00022722"/>
    </source>
</evidence>
<accession>A0A5R8M9P0</accession>
<gene>
    <name evidence="5" type="ORF">FEI13_18195</name>
</gene>
<dbReference type="RefSeq" id="WP_138182920.1">
    <property type="nucleotide sequence ID" value="NZ_VBUI01000045.1"/>
</dbReference>
<evidence type="ECO:0000259" key="4">
    <source>
        <dbReference type="Pfam" id="PF03372"/>
    </source>
</evidence>
<evidence type="ECO:0000313" key="5">
    <source>
        <dbReference type="EMBL" id="TLF45449.1"/>
    </source>
</evidence>
<dbReference type="GO" id="GO:0004536">
    <property type="term" value="F:DNA nuclease activity"/>
    <property type="evidence" value="ECO:0007669"/>
    <property type="project" value="InterPro"/>
</dbReference>
<keyword evidence="5" id="KW-0255">Endonuclease</keyword>
<dbReference type="InterPro" id="IPR016202">
    <property type="entry name" value="DNase_I"/>
</dbReference>
<dbReference type="Pfam" id="PF12836">
    <property type="entry name" value="HHH_3"/>
    <property type="match status" value="1"/>
</dbReference>
<dbReference type="InterPro" id="IPR036691">
    <property type="entry name" value="Endo/exonu/phosph_ase_sf"/>
</dbReference>
<evidence type="ECO:0000256" key="3">
    <source>
        <dbReference type="ARBA" id="ARBA00022801"/>
    </source>
</evidence>
<organism evidence="5 6">
    <name type="scientific">Halomonas urmiana</name>
    <dbReference type="NCBI Taxonomy" id="490901"/>
    <lineage>
        <taxon>Bacteria</taxon>
        <taxon>Pseudomonadati</taxon>
        <taxon>Pseudomonadota</taxon>
        <taxon>Gammaproteobacteria</taxon>
        <taxon>Oceanospirillales</taxon>
        <taxon>Halomonadaceae</taxon>
        <taxon>Halomonas</taxon>
    </lineage>
</organism>
<reference evidence="5 6" key="1">
    <citation type="journal article" date="2007" name="Int. J. Syst. Evol. Microbiol.">
        <title>Halomonas saccharevitans sp. nov., Halomonas arcis sp. nov. and Halomonas subterranea sp. nov., halophilic bacteria isolated from hypersaline environments of China.</title>
        <authorList>
            <person name="Xu X.W."/>
            <person name="Wu Y.H."/>
            <person name="Zhou Z."/>
            <person name="Wang C.S."/>
            <person name="Zhou Y.G."/>
            <person name="Zhang H.B."/>
            <person name="Wang Y."/>
            <person name="Wu M."/>
        </authorList>
    </citation>
    <scope>NUCLEOTIDE SEQUENCE [LARGE SCALE GENOMIC DNA]</scope>
    <source>
        <strain evidence="5 6">TBZ3</strain>
    </source>
</reference>
<dbReference type="SUPFAM" id="SSF56219">
    <property type="entry name" value="DNase I-like"/>
    <property type="match status" value="1"/>
</dbReference>
<dbReference type="SUPFAM" id="SSF81585">
    <property type="entry name" value="PsbU/PolX domain-like"/>
    <property type="match status" value="1"/>
</dbReference>
<comment type="caution">
    <text evidence="5">The sequence shown here is derived from an EMBL/GenBank/DDBJ whole genome shotgun (WGS) entry which is preliminary data.</text>
</comment>
<dbReference type="InterPro" id="IPR005135">
    <property type="entry name" value="Endo/exonuclease/phosphatase"/>
</dbReference>
<dbReference type="AlphaFoldDB" id="A0A5R8M9P0"/>
<dbReference type="Pfam" id="PF03372">
    <property type="entry name" value="Exo_endo_phos"/>
    <property type="match status" value="1"/>
</dbReference>
<proteinExistence type="inferred from homology"/>
<keyword evidence="2" id="KW-0540">Nuclease</keyword>